<dbReference type="RefSeq" id="WP_038645436.1">
    <property type="nucleotide sequence ID" value="NZ_CP009454.1"/>
</dbReference>
<proteinExistence type="predicted"/>
<evidence type="ECO:0000256" key="1">
    <source>
        <dbReference type="SAM" id="Coils"/>
    </source>
</evidence>
<gene>
    <name evidence="3" type="ORF">LH22_07965</name>
</gene>
<keyword evidence="2" id="KW-1133">Transmembrane helix</keyword>
<dbReference type="Proteomes" id="UP000029495">
    <property type="component" value="Chromosome"/>
</dbReference>
<keyword evidence="1" id="KW-0175">Coiled coil</keyword>
<organism evidence="3 4">
    <name type="scientific">Pantoea rwandensis</name>
    <dbReference type="NCBI Taxonomy" id="1076550"/>
    <lineage>
        <taxon>Bacteria</taxon>
        <taxon>Pseudomonadati</taxon>
        <taxon>Pseudomonadota</taxon>
        <taxon>Gammaproteobacteria</taxon>
        <taxon>Enterobacterales</taxon>
        <taxon>Erwiniaceae</taxon>
        <taxon>Pantoea</taxon>
    </lineage>
</organism>
<feature type="coiled-coil region" evidence="1">
    <location>
        <begin position="196"/>
        <end position="223"/>
    </location>
</feature>
<feature type="transmembrane region" description="Helical" evidence="2">
    <location>
        <begin position="65"/>
        <end position="83"/>
    </location>
</feature>
<keyword evidence="4" id="KW-1185">Reference proteome</keyword>
<reference evidence="3 4" key="1">
    <citation type="submission" date="2014-09" db="EMBL/GenBank/DDBJ databases">
        <authorList>
            <person name="Chan K.-G."/>
        </authorList>
    </citation>
    <scope>NUCLEOTIDE SEQUENCE [LARGE SCALE GENOMIC DNA]</scope>
    <source>
        <strain evidence="3 4">ND04</strain>
    </source>
</reference>
<evidence type="ECO:0000313" key="3">
    <source>
        <dbReference type="EMBL" id="AIR85404.1"/>
    </source>
</evidence>
<keyword evidence="2" id="KW-0472">Membrane</keyword>
<protein>
    <submittedName>
        <fullName evidence="3">Uncharacterized protein</fullName>
    </submittedName>
</protein>
<evidence type="ECO:0000313" key="4">
    <source>
        <dbReference type="Proteomes" id="UP000029495"/>
    </source>
</evidence>
<dbReference type="EMBL" id="CP009454">
    <property type="protein sequence ID" value="AIR85404.1"/>
    <property type="molecule type" value="Genomic_DNA"/>
</dbReference>
<name>A0ABM5RHG9_9GAMM</name>
<feature type="transmembrane region" description="Helical" evidence="2">
    <location>
        <begin position="24"/>
        <end position="45"/>
    </location>
</feature>
<keyword evidence="2" id="KW-0812">Transmembrane</keyword>
<evidence type="ECO:0000256" key="2">
    <source>
        <dbReference type="SAM" id="Phobius"/>
    </source>
</evidence>
<sequence length="226" mass="26310">MIDFIKELLASLKKTSKERISNPFYGVFIFAWLAFNWEAVAILLFSDLHMQERVRFINSAYPLMHVPPFIASVILTFILPWCTEKITFFQSKSLSRTSSLLAIRKKKMLTADISVERFRAKKDVAYERYKVGAEKEVQSMKEEITLSTNRTGEMTQERDVALSKLSDLRSQYSKAQKDLEMSAKLVVDYEDIKNSLMQEVSARKKAEERCADLQEDIFSINREMQY</sequence>
<accession>A0ABM5RHG9</accession>